<reference evidence="2" key="1">
    <citation type="submission" date="2011-10" db="EMBL/GenBank/DDBJ databases">
        <title>The Genome Sequence of Oxalobacter formigenes HOxBLS.</title>
        <authorList>
            <consortium name="The Broad Institute Genome Sequencing Platform"/>
            <person name="Earl A."/>
            <person name="Ward D."/>
            <person name="Feldgarden M."/>
            <person name="Gevers D."/>
            <person name="Allison M.J."/>
            <person name="Humphrey S."/>
            <person name="Young S.K."/>
            <person name="Zeng Q."/>
            <person name="Gargeya S."/>
            <person name="Fitzgerald M."/>
            <person name="Haas B."/>
            <person name="Abouelleil A."/>
            <person name="Alvarado L."/>
            <person name="Arachchi H.M."/>
            <person name="Berlin A."/>
            <person name="Brown A."/>
            <person name="Chapman S.B."/>
            <person name="Chen Z."/>
            <person name="Dunbar C."/>
            <person name="Freedman E."/>
            <person name="Gearin G."/>
            <person name="Goldberg J."/>
            <person name="Griggs A."/>
            <person name="Gujja S."/>
            <person name="Heiman D."/>
            <person name="Howarth C."/>
            <person name="Larson L."/>
            <person name="Lui A."/>
            <person name="MacDonald P.J.P."/>
            <person name="Montmayeur A."/>
            <person name="Murphy C."/>
            <person name="Neiman D."/>
            <person name="Pearson M."/>
            <person name="Priest M."/>
            <person name="Roberts A."/>
            <person name="Saif S."/>
            <person name="Shea T."/>
            <person name="Shenoy N."/>
            <person name="Sisk P."/>
            <person name="Stolte C."/>
            <person name="Sykes S."/>
            <person name="Wortman J."/>
            <person name="Nusbaum C."/>
            <person name="Birren B."/>
        </authorList>
    </citation>
    <scope>NUCLEOTIDE SEQUENCE [LARGE SCALE GENOMIC DNA]</scope>
    <source>
        <strain evidence="2">HOxBLS</strain>
    </source>
</reference>
<gene>
    <name evidence="2" type="ORF">OFAG_00867</name>
</gene>
<keyword evidence="1" id="KW-0812">Transmembrane</keyword>
<keyword evidence="1" id="KW-0472">Membrane</keyword>
<dbReference type="EMBL" id="ACDP02000023">
    <property type="protein sequence ID" value="EEO27714.2"/>
    <property type="molecule type" value="Genomic_DNA"/>
</dbReference>
<name>C3X3C8_9BURK</name>
<dbReference type="InterPro" id="IPR010654">
    <property type="entry name" value="Phage_lambda_tail_I"/>
</dbReference>
<comment type="caution">
    <text evidence="2">The sequence shown here is derived from an EMBL/GenBank/DDBJ whole genome shotgun (WGS) entry which is preliminary data.</text>
</comment>
<evidence type="ECO:0000313" key="3">
    <source>
        <dbReference type="Proteomes" id="UP000003973"/>
    </source>
</evidence>
<keyword evidence="1" id="KW-1133">Transmembrane helix</keyword>
<dbReference type="Pfam" id="PF06805">
    <property type="entry name" value="Lambda_tail_I"/>
    <property type="match status" value="1"/>
</dbReference>
<feature type="transmembrane region" description="Helical" evidence="1">
    <location>
        <begin position="129"/>
        <end position="149"/>
    </location>
</feature>
<evidence type="ECO:0008006" key="4">
    <source>
        <dbReference type="Google" id="ProtNLM"/>
    </source>
</evidence>
<protein>
    <recommendedName>
        <fullName evidence="4">Tail assembly protein</fullName>
    </recommendedName>
</protein>
<keyword evidence="3" id="KW-1185">Reference proteome</keyword>
<dbReference type="eggNOG" id="COG4723">
    <property type="taxonomic scope" value="Bacteria"/>
</dbReference>
<evidence type="ECO:0000313" key="2">
    <source>
        <dbReference type="EMBL" id="EEO27714.2"/>
    </source>
</evidence>
<evidence type="ECO:0000256" key="1">
    <source>
        <dbReference type="SAM" id="Phobius"/>
    </source>
</evidence>
<dbReference type="HOGENOM" id="CLU_099041_0_0_4"/>
<sequence length="207" mass="21765">MMTPLKTVRLYGKLGTRFGRVHRLAVASAAEAVRALCAIRPGFEKELMSSRDRGINYAVFLGKRNIAEEEMLHPAGRDEIRIAPVLQGSGRGGLFQTILGAAMMVFAMWAAGGFSSLASLSSTLATEGWIGATAMMGMSMMLGGVMQLLSPQMKGLSAGDGVENGASYHFNGAVNTTAQGNPVPLGYGRMIVGSAVISAGIYAMDQK</sequence>
<proteinExistence type="predicted"/>
<feature type="transmembrane region" description="Helical" evidence="1">
    <location>
        <begin position="94"/>
        <end position="117"/>
    </location>
</feature>
<dbReference type="Proteomes" id="UP000003973">
    <property type="component" value="Unassembled WGS sequence"/>
</dbReference>
<organism evidence="2 3">
    <name type="scientific">Oxalobacter paraformigenes</name>
    <dbReference type="NCBI Taxonomy" id="556268"/>
    <lineage>
        <taxon>Bacteria</taxon>
        <taxon>Pseudomonadati</taxon>
        <taxon>Pseudomonadota</taxon>
        <taxon>Betaproteobacteria</taxon>
        <taxon>Burkholderiales</taxon>
        <taxon>Oxalobacteraceae</taxon>
        <taxon>Oxalobacter</taxon>
    </lineage>
</organism>
<accession>C3X3C8</accession>
<dbReference type="AlphaFoldDB" id="C3X3C8"/>